<name>A0ABY2GVW4_9HYPO</name>
<evidence type="ECO:0000256" key="1">
    <source>
        <dbReference type="SAM" id="MobiDB-lite"/>
    </source>
</evidence>
<dbReference type="Proteomes" id="UP001642720">
    <property type="component" value="Unassembled WGS sequence"/>
</dbReference>
<comment type="caution">
    <text evidence="2">The sequence shown here is derived from an EMBL/GenBank/DDBJ whole genome shotgun (WGS) entry which is preliminary data.</text>
</comment>
<organism evidence="2 3">
    <name type="scientific">Trichoderma ghanense</name>
    <dbReference type="NCBI Taxonomy" id="65468"/>
    <lineage>
        <taxon>Eukaryota</taxon>
        <taxon>Fungi</taxon>
        <taxon>Dikarya</taxon>
        <taxon>Ascomycota</taxon>
        <taxon>Pezizomycotina</taxon>
        <taxon>Sordariomycetes</taxon>
        <taxon>Hypocreomycetidae</taxon>
        <taxon>Hypocreales</taxon>
        <taxon>Hypocreaceae</taxon>
        <taxon>Trichoderma</taxon>
    </lineage>
</organism>
<evidence type="ECO:0000313" key="2">
    <source>
        <dbReference type="EMBL" id="TFB00093.1"/>
    </source>
</evidence>
<gene>
    <name evidence="2" type="ORF">CCMA1212_008095</name>
</gene>
<reference evidence="2 3" key="1">
    <citation type="submission" date="2018-01" db="EMBL/GenBank/DDBJ databases">
        <title>Genome characterization of the sugarcane-associated fungus Trichoderma ghanense CCMA-1212 and their application in lignocelulose bioconversion.</title>
        <authorList>
            <person name="Steindorff A.S."/>
            <person name="Mendes T.D."/>
            <person name="Vilela E.S.D."/>
            <person name="Rodrigues D.S."/>
            <person name="Formighieri E.F."/>
            <person name="Melo I.S."/>
            <person name="Favaro L.C.L."/>
        </authorList>
    </citation>
    <scope>NUCLEOTIDE SEQUENCE [LARGE SCALE GENOMIC DNA]</scope>
    <source>
        <strain evidence="2 3">CCMA-1212</strain>
    </source>
</reference>
<dbReference type="RefSeq" id="XP_073556294.1">
    <property type="nucleotide sequence ID" value="XM_073705244.1"/>
</dbReference>
<protein>
    <submittedName>
        <fullName evidence="2">Uncharacterized protein</fullName>
    </submittedName>
</protein>
<evidence type="ECO:0000313" key="3">
    <source>
        <dbReference type="Proteomes" id="UP001642720"/>
    </source>
</evidence>
<accession>A0ABY2GVW4</accession>
<dbReference type="EMBL" id="PPTA01000012">
    <property type="protein sequence ID" value="TFB00093.1"/>
    <property type="molecule type" value="Genomic_DNA"/>
</dbReference>
<feature type="region of interest" description="Disordered" evidence="1">
    <location>
        <begin position="1"/>
        <end position="25"/>
    </location>
</feature>
<sequence>MHLRVREKQFLLEESHAPEQSPRQDHCCPAVTPHVLCGTRLFASQPCVSDRLVLWQQRPVTVGGRGTNFRPKV</sequence>
<keyword evidence="3" id="KW-1185">Reference proteome</keyword>
<proteinExistence type="predicted"/>
<dbReference type="GeneID" id="300579694"/>